<gene>
    <name evidence="3" type="ORF">BN938_2378</name>
</gene>
<protein>
    <recommendedName>
        <fullName evidence="2">Flavin reductase like domain-containing protein</fullName>
    </recommendedName>
</protein>
<dbReference type="STRING" id="1433126.BN938_2378"/>
<dbReference type="InterPro" id="IPR012349">
    <property type="entry name" value="Split_barrel_FMN-bd"/>
</dbReference>
<organism evidence="3 4">
    <name type="scientific">Mucinivorans hirudinis</name>
    <dbReference type="NCBI Taxonomy" id="1433126"/>
    <lineage>
        <taxon>Bacteria</taxon>
        <taxon>Pseudomonadati</taxon>
        <taxon>Bacteroidota</taxon>
        <taxon>Bacteroidia</taxon>
        <taxon>Bacteroidales</taxon>
        <taxon>Rikenellaceae</taxon>
        <taxon>Mucinivorans</taxon>
    </lineage>
</organism>
<dbReference type="OrthoDB" id="9791490at2"/>
<dbReference type="Proteomes" id="UP000027616">
    <property type="component" value="Chromosome I"/>
</dbReference>
<dbReference type="Pfam" id="PF01613">
    <property type="entry name" value="Flavin_Reduct"/>
    <property type="match status" value="1"/>
</dbReference>
<dbReference type="EMBL" id="HG934468">
    <property type="protein sequence ID" value="CDN32449.1"/>
    <property type="molecule type" value="Genomic_DNA"/>
</dbReference>
<dbReference type="InterPro" id="IPR052174">
    <property type="entry name" value="Flavoredoxin"/>
</dbReference>
<proteinExistence type="inferred from homology"/>
<dbReference type="PANTHER" id="PTHR43567:SF5">
    <property type="entry name" value="HYPOTHETICAL CYTOSOLIC PROTEIN"/>
    <property type="match status" value="1"/>
</dbReference>
<dbReference type="KEGG" id="rbc:BN938_2378"/>
<dbReference type="eggNOG" id="COG1853">
    <property type="taxonomic scope" value="Bacteria"/>
</dbReference>
<dbReference type="GO" id="GO:0016646">
    <property type="term" value="F:oxidoreductase activity, acting on the CH-NH group of donors, NAD or NADP as acceptor"/>
    <property type="evidence" value="ECO:0007669"/>
    <property type="project" value="UniProtKB-ARBA"/>
</dbReference>
<dbReference type="HOGENOM" id="CLU_102849_0_0_10"/>
<comment type="similarity">
    <text evidence="1">Belongs to the flavoredoxin family.</text>
</comment>
<feature type="domain" description="Flavin reductase like" evidence="2">
    <location>
        <begin position="21"/>
        <end position="171"/>
    </location>
</feature>
<name>A0A060RE74_9BACT</name>
<dbReference type="AlphaFoldDB" id="A0A060RE74"/>
<accession>A0A060RE74</accession>
<dbReference type="SUPFAM" id="SSF50475">
    <property type="entry name" value="FMN-binding split barrel"/>
    <property type="match status" value="1"/>
</dbReference>
<evidence type="ECO:0000313" key="4">
    <source>
        <dbReference type="Proteomes" id="UP000027616"/>
    </source>
</evidence>
<sequence length="172" mass="19579">MKIDIKELSENVVKLIGDHWMLVSAGERGAFNTMTANWGGMGYLWNKPVVFVFVRPERYTYQFVEKHELFSLSFFAAEYKKTLGVLGTKSGRDMDKMGASGLTPVFTESGTPAFSEARIVLECKKLYSDMISAENFIERDILEKWYGGTKGDFHRMYVAEIVGCEVKQDKNE</sequence>
<reference evidence="3 4" key="1">
    <citation type="journal article" date="2015" name="Genome Announc.">
        <title>Complete Genome Sequence of the Novel Leech Symbiont Mucinivorans hirudinis M3T.</title>
        <authorList>
            <person name="Nelson M.C."/>
            <person name="Bomar L."/>
            <person name="Graf J."/>
        </authorList>
    </citation>
    <scope>NUCLEOTIDE SEQUENCE [LARGE SCALE GENOMIC DNA]</scope>
    <source>
        <strain evidence="4">M3</strain>
    </source>
</reference>
<dbReference type="InterPro" id="IPR002563">
    <property type="entry name" value="Flavin_Rdtase-like_dom"/>
</dbReference>
<dbReference type="Gene3D" id="2.30.110.10">
    <property type="entry name" value="Electron Transport, Fmn-binding Protein, Chain A"/>
    <property type="match status" value="1"/>
</dbReference>
<evidence type="ECO:0000256" key="1">
    <source>
        <dbReference type="ARBA" id="ARBA00038054"/>
    </source>
</evidence>
<evidence type="ECO:0000313" key="3">
    <source>
        <dbReference type="EMBL" id="CDN32449.1"/>
    </source>
</evidence>
<keyword evidence="4" id="KW-1185">Reference proteome</keyword>
<dbReference type="PANTHER" id="PTHR43567">
    <property type="entry name" value="FLAVOREDOXIN-RELATED-RELATED"/>
    <property type="match status" value="1"/>
</dbReference>
<dbReference type="GO" id="GO:0010181">
    <property type="term" value="F:FMN binding"/>
    <property type="evidence" value="ECO:0007669"/>
    <property type="project" value="InterPro"/>
</dbReference>
<dbReference type="PATRIC" id="fig|1433126.3.peg.2353"/>
<evidence type="ECO:0000259" key="2">
    <source>
        <dbReference type="Pfam" id="PF01613"/>
    </source>
</evidence>